<comment type="caution">
    <text evidence="4">The sequence shown here is derived from an EMBL/GenBank/DDBJ whole genome shotgun (WGS) entry which is preliminary data.</text>
</comment>
<dbReference type="SUPFAM" id="SSF54928">
    <property type="entry name" value="RNA-binding domain, RBD"/>
    <property type="match status" value="1"/>
</dbReference>
<feature type="region of interest" description="Disordered" evidence="2">
    <location>
        <begin position="112"/>
        <end position="133"/>
    </location>
</feature>
<dbReference type="PROSITE" id="PS50102">
    <property type="entry name" value="RRM"/>
    <property type="match status" value="1"/>
</dbReference>
<gene>
    <name evidence="4" type="ORF">FDP41_010886</name>
</gene>
<organism evidence="4 5">
    <name type="scientific">Naegleria fowleri</name>
    <name type="common">Brain eating amoeba</name>
    <dbReference type="NCBI Taxonomy" id="5763"/>
    <lineage>
        <taxon>Eukaryota</taxon>
        <taxon>Discoba</taxon>
        <taxon>Heterolobosea</taxon>
        <taxon>Tetramitia</taxon>
        <taxon>Eutetramitia</taxon>
        <taxon>Vahlkampfiidae</taxon>
        <taxon>Naegleria</taxon>
    </lineage>
</organism>
<dbReference type="VEuPathDB" id="AmoebaDB:NF0024760"/>
<dbReference type="VEuPathDB" id="AmoebaDB:NfTy_015490"/>
<dbReference type="InterPro" id="IPR012677">
    <property type="entry name" value="Nucleotide-bd_a/b_plait_sf"/>
</dbReference>
<dbReference type="VEuPathDB" id="AmoebaDB:FDP41_010886"/>
<keyword evidence="1" id="KW-0694">RNA-binding</keyword>
<dbReference type="InterPro" id="IPR035979">
    <property type="entry name" value="RBD_domain_sf"/>
</dbReference>
<dbReference type="RefSeq" id="XP_044567620.1">
    <property type="nucleotide sequence ID" value="XM_044701232.1"/>
</dbReference>
<dbReference type="OrthoDB" id="10308020at2759"/>
<accession>A0A6A5C098</accession>
<evidence type="ECO:0000313" key="5">
    <source>
        <dbReference type="Proteomes" id="UP000444721"/>
    </source>
</evidence>
<keyword evidence="5" id="KW-1185">Reference proteome</keyword>
<dbReference type="OMA" id="GNGCKNQ"/>
<evidence type="ECO:0000256" key="1">
    <source>
        <dbReference type="PROSITE-ProRule" id="PRU00176"/>
    </source>
</evidence>
<protein>
    <recommendedName>
        <fullName evidence="3">RRM domain-containing protein</fullName>
    </recommendedName>
</protein>
<reference evidence="4 5" key="1">
    <citation type="journal article" date="2019" name="Sci. Rep.">
        <title>Nanopore sequencing improves the draft genome of the human pathogenic amoeba Naegleria fowleri.</title>
        <authorList>
            <person name="Liechti N."/>
            <person name="Schurch N."/>
            <person name="Bruggmann R."/>
            <person name="Wittwer M."/>
        </authorList>
    </citation>
    <scope>NUCLEOTIDE SEQUENCE [LARGE SCALE GENOMIC DNA]</scope>
    <source>
        <strain evidence="4 5">ATCC 30894</strain>
    </source>
</reference>
<dbReference type="Pfam" id="PF00076">
    <property type="entry name" value="RRM_1"/>
    <property type="match status" value="1"/>
</dbReference>
<evidence type="ECO:0000259" key="3">
    <source>
        <dbReference type="PROSITE" id="PS50102"/>
    </source>
</evidence>
<sequence length="133" mass="14545">MSTSRNLIKQKLEEILQEKEGEKILKRTIVVFELPFVAEEKQIREFFEKVSGGIASIDVIKANALVFSSAVIQFNKEKGAEKALELARHGVAVGQFDGIVASAQDVLEGKKLSRTKEDVKPSSGTPGNGCKNQ</sequence>
<evidence type="ECO:0000256" key="2">
    <source>
        <dbReference type="SAM" id="MobiDB-lite"/>
    </source>
</evidence>
<evidence type="ECO:0000313" key="4">
    <source>
        <dbReference type="EMBL" id="KAF0982907.1"/>
    </source>
</evidence>
<dbReference type="Gene3D" id="3.30.70.330">
    <property type="match status" value="1"/>
</dbReference>
<feature type="domain" description="RRM" evidence="3">
    <location>
        <begin position="27"/>
        <end position="112"/>
    </location>
</feature>
<dbReference type="Proteomes" id="UP000444721">
    <property type="component" value="Unassembled WGS sequence"/>
</dbReference>
<dbReference type="AlphaFoldDB" id="A0A6A5C098"/>
<dbReference type="EMBL" id="VFQX01000007">
    <property type="protein sequence ID" value="KAF0982907.1"/>
    <property type="molecule type" value="Genomic_DNA"/>
</dbReference>
<feature type="compositionally biased region" description="Polar residues" evidence="2">
    <location>
        <begin position="122"/>
        <end position="133"/>
    </location>
</feature>
<dbReference type="GO" id="GO:0003723">
    <property type="term" value="F:RNA binding"/>
    <property type="evidence" value="ECO:0007669"/>
    <property type="project" value="UniProtKB-UniRule"/>
</dbReference>
<name>A0A6A5C098_NAEFO</name>
<proteinExistence type="predicted"/>
<dbReference type="GeneID" id="68118101"/>
<dbReference type="InterPro" id="IPR000504">
    <property type="entry name" value="RRM_dom"/>
</dbReference>